<name>A0ACB6QAV7_9PLEO</name>
<reference evidence="1" key="1">
    <citation type="journal article" date="2020" name="Stud. Mycol.">
        <title>101 Dothideomycetes genomes: a test case for predicting lifestyles and emergence of pathogens.</title>
        <authorList>
            <person name="Haridas S."/>
            <person name="Albert R."/>
            <person name="Binder M."/>
            <person name="Bloem J."/>
            <person name="Labutti K."/>
            <person name="Salamov A."/>
            <person name="Andreopoulos B."/>
            <person name="Baker S."/>
            <person name="Barry K."/>
            <person name="Bills G."/>
            <person name="Bluhm B."/>
            <person name="Cannon C."/>
            <person name="Castanera R."/>
            <person name="Culley D."/>
            <person name="Daum C."/>
            <person name="Ezra D."/>
            <person name="Gonzalez J."/>
            <person name="Henrissat B."/>
            <person name="Kuo A."/>
            <person name="Liang C."/>
            <person name="Lipzen A."/>
            <person name="Lutzoni F."/>
            <person name="Magnuson J."/>
            <person name="Mondo S."/>
            <person name="Nolan M."/>
            <person name="Ohm R."/>
            <person name="Pangilinan J."/>
            <person name="Park H.-J."/>
            <person name="Ramirez L."/>
            <person name="Alfaro M."/>
            <person name="Sun H."/>
            <person name="Tritt A."/>
            <person name="Yoshinaga Y."/>
            <person name="Zwiers L.-H."/>
            <person name="Turgeon B."/>
            <person name="Goodwin S."/>
            <person name="Spatafora J."/>
            <person name="Crous P."/>
            <person name="Grigoriev I."/>
        </authorList>
    </citation>
    <scope>NUCLEOTIDE SEQUENCE</scope>
    <source>
        <strain evidence="1">ATCC 200398</strain>
    </source>
</reference>
<evidence type="ECO:0000313" key="2">
    <source>
        <dbReference type="Proteomes" id="UP000799755"/>
    </source>
</evidence>
<dbReference type="EMBL" id="MU003539">
    <property type="protein sequence ID" value="KAF2464174.1"/>
    <property type="molecule type" value="Genomic_DNA"/>
</dbReference>
<accession>A0ACB6QAV7</accession>
<sequence>MYIGYHDQDVPKAKINRKVAAKWQYALAVTYNPVVCLVKASFLWSLQKLRSRNIAIRRCLWAIQLINAAYLIAALILNLVPCLPVSRQFDKTIKGKCYDAYNFVVGTICVVLITDAMVLVMPSWIIYDLQMPLRRKLITISFLSLGFVVIAIGILRLHWLSQKFKGHSKSYSIEQSYSAMECNIAIIGACGPTVKYILGGLIPSLRPENHSKKASNYGHSSSNQGISRRQRSKYDTNTYDDLDMATVRQDEIEMKGDWRWRSKNDSDANSDEQRMTTDMNDGIMKTVDWTVSSREDSMAGRLPVAKDAHSDVRVAVQPANVV</sequence>
<dbReference type="Proteomes" id="UP000799755">
    <property type="component" value="Unassembled WGS sequence"/>
</dbReference>
<gene>
    <name evidence="1" type="ORF">BDR25DRAFT_243108</name>
</gene>
<protein>
    <submittedName>
        <fullName evidence="1">Uncharacterized protein</fullName>
    </submittedName>
</protein>
<comment type="caution">
    <text evidence="1">The sequence shown here is derived from an EMBL/GenBank/DDBJ whole genome shotgun (WGS) entry which is preliminary data.</text>
</comment>
<keyword evidence="2" id="KW-1185">Reference proteome</keyword>
<proteinExistence type="predicted"/>
<organism evidence="1 2">
    <name type="scientific">Lindgomyces ingoldianus</name>
    <dbReference type="NCBI Taxonomy" id="673940"/>
    <lineage>
        <taxon>Eukaryota</taxon>
        <taxon>Fungi</taxon>
        <taxon>Dikarya</taxon>
        <taxon>Ascomycota</taxon>
        <taxon>Pezizomycotina</taxon>
        <taxon>Dothideomycetes</taxon>
        <taxon>Pleosporomycetidae</taxon>
        <taxon>Pleosporales</taxon>
        <taxon>Lindgomycetaceae</taxon>
        <taxon>Lindgomyces</taxon>
    </lineage>
</organism>
<evidence type="ECO:0000313" key="1">
    <source>
        <dbReference type="EMBL" id="KAF2464174.1"/>
    </source>
</evidence>